<organism evidence="2 3">
    <name type="scientific">Streptomyces actuosus</name>
    <dbReference type="NCBI Taxonomy" id="1885"/>
    <lineage>
        <taxon>Bacteria</taxon>
        <taxon>Bacillati</taxon>
        <taxon>Actinomycetota</taxon>
        <taxon>Actinomycetes</taxon>
        <taxon>Kitasatosporales</taxon>
        <taxon>Streptomycetaceae</taxon>
        <taxon>Streptomyces</taxon>
    </lineage>
</organism>
<keyword evidence="1" id="KW-0732">Signal</keyword>
<keyword evidence="3" id="KW-1185">Reference proteome</keyword>
<evidence type="ECO:0000256" key="1">
    <source>
        <dbReference type="SAM" id="SignalP"/>
    </source>
</evidence>
<sequence>MGISRRLTGLLTATAGTAALLIGASAPAQAYSPNPAFHSYYYDTDGCPCSGGDLTDPFDNTYFAHDAGGLAVKMEMYSGGAFVGKVEFHPYGEKLWIYDTRNDGDTFYVRVGYSSGGTYHNLGTFKPPGTSDVVDLLVKDFDIPEGAFVDISVHDDSGLTDLIGAARGTGAAVA</sequence>
<feature type="chain" id="PRO_5047015034" description="Secreted protein" evidence="1">
    <location>
        <begin position="31"/>
        <end position="174"/>
    </location>
</feature>
<evidence type="ECO:0000313" key="3">
    <source>
        <dbReference type="Proteomes" id="UP000788262"/>
    </source>
</evidence>
<proteinExistence type="predicted"/>
<dbReference type="Proteomes" id="UP000788262">
    <property type="component" value="Unassembled WGS sequence"/>
</dbReference>
<name>A0ABS2VUV8_STRAS</name>
<gene>
    <name evidence="2" type="ORF">JS756_22450</name>
</gene>
<evidence type="ECO:0000313" key="2">
    <source>
        <dbReference type="EMBL" id="MBN0046820.1"/>
    </source>
</evidence>
<evidence type="ECO:0008006" key="4">
    <source>
        <dbReference type="Google" id="ProtNLM"/>
    </source>
</evidence>
<feature type="signal peptide" evidence="1">
    <location>
        <begin position="1"/>
        <end position="30"/>
    </location>
</feature>
<reference evidence="2 3" key="1">
    <citation type="submission" date="2021-02" db="EMBL/GenBank/DDBJ databases">
        <title>Whole genome sequencing of Streptomyces actuosus VRA1.</title>
        <authorList>
            <person name="Sen G."/>
            <person name="Sen A."/>
        </authorList>
    </citation>
    <scope>NUCLEOTIDE SEQUENCE [LARGE SCALE GENOMIC DNA]</scope>
    <source>
        <strain evidence="2 3">VRA1</strain>
    </source>
</reference>
<protein>
    <recommendedName>
        <fullName evidence="4">Secreted protein</fullName>
    </recommendedName>
</protein>
<dbReference type="EMBL" id="JAFFZS010000019">
    <property type="protein sequence ID" value="MBN0046820.1"/>
    <property type="molecule type" value="Genomic_DNA"/>
</dbReference>
<dbReference type="RefSeq" id="WP_205384968.1">
    <property type="nucleotide sequence ID" value="NZ_JAFFZS010000019.1"/>
</dbReference>
<comment type="caution">
    <text evidence="2">The sequence shown here is derived from an EMBL/GenBank/DDBJ whole genome shotgun (WGS) entry which is preliminary data.</text>
</comment>
<accession>A0ABS2VUV8</accession>